<dbReference type="GO" id="GO:0032993">
    <property type="term" value="C:protein-DNA complex"/>
    <property type="evidence" value="ECO:0007669"/>
    <property type="project" value="TreeGrafter"/>
</dbReference>
<dbReference type="PANTHER" id="PTHR43003">
    <property type="entry name" value="DNA-3-METHYLADENINE GLYCOSYLASE"/>
    <property type="match status" value="1"/>
</dbReference>
<dbReference type="GO" id="GO:0006285">
    <property type="term" value="P:base-excision repair, AP site formation"/>
    <property type="evidence" value="ECO:0007669"/>
    <property type="project" value="TreeGrafter"/>
</dbReference>
<reference evidence="4" key="2">
    <citation type="submission" date="2022-03" db="EMBL/GenBank/DDBJ databases">
        <title>Draft title - Genomic analysis of global carrot germplasm unveils the trajectory of domestication and the origin of high carotenoid orange carrot.</title>
        <authorList>
            <person name="Iorizzo M."/>
            <person name="Ellison S."/>
            <person name="Senalik D."/>
            <person name="Macko-Podgorni A."/>
            <person name="Grzebelus D."/>
            <person name="Bostan H."/>
            <person name="Rolling W."/>
            <person name="Curaba J."/>
            <person name="Simon P."/>
        </authorList>
    </citation>
    <scope>NUCLEOTIDE SEQUENCE</scope>
    <source>
        <tissue evidence="4">Leaf</tissue>
    </source>
</reference>
<dbReference type="GO" id="GO:0043916">
    <property type="term" value="F:DNA-7-methylguanine glycosylase activity"/>
    <property type="evidence" value="ECO:0007669"/>
    <property type="project" value="TreeGrafter"/>
</dbReference>
<evidence type="ECO:0000256" key="3">
    <source>
        <dbReference type="SAM" id="MobiDB-lite"/>
    </source>
</evidence>
<evidence type="ECO:0000313" key="5">
    <source>
        <dbReference type="Proteomes" id="UP000077755"/>
    </source>
</evidence>
<evidence type="ECO:0000313" key="4">
    <source>
        <dbReference type="EMBL" id="WOH00500.1"/>
    </source>
</evidence>
<keyword evidence="1" id="KW-0227">DNA damage</keyword>
<dbReference type="Gene3D" id="1.10.340.30">
    <property type="entry name" value="Hypothetical protein, domain 2"/>
    <property type="match status" value="1"/>
</dbReference>
<accession>A0AAF1AZH3</accession>
<dbReference type="GO" id="GO:0008725">
    <property type="term" value="F:DNA-3-methyladenine glycosylase activity"/>
    <property type="evidence" value="ECO:0007669"/>
    <property type="project" value="TreeGrafter"/>
</dbReference>
<dbReference type="SUPFAM" id="SSF48150">
    <property type="entry name" value="DNA-glycosylase"/>
    <property type="match status" value="1"/>
</dbReference>
<sequence>MTLFNSHASGDGFGKEQNLPSADGFGNEHNLPEGDINWATLDSWSQELELAKFDQGSTVEVSGYEGASDLPDIKATFNDPEVDELIKNEASWGVEADANLVVNQDNMAFNQQEDNVVADAHGSGVQVVANQVHPAVNTFQLALEHLSNSDARIRALIQAHPQLPVFDGHGMTTFQKLIRALIEAGGSQSTRPTRFRELGNLCQNNVNPQSVAGLGVEQLVAIGVHGQKKATAIISFASAFLDNTDEEIDQVAADTSPLLYRRFLNVKQIGPYSALYMLIFGIGRLDFMPAGEKDLRSRIQRHYHGHADANYENWEPYRGLAAWLIMTYVQK</sequence>
<keyword evidence="2" id="KW-0234">DNA repair</keyword>
<dbReference type="EMBL" id="CP093347">
    <property type="protein sequence ID" value="WOH00500.1"/>
    <property type="molecule type" value="Genomic_DNA"/>
</dbReference>
<dbReference type="GO" id="GO:0006307">
    <property type="term" value="P:DNA alkylation repair"/>
    <property type="evidence" value="ECO:0007669"/>
    <property type="project" value="TreeGrafter"/>
</dbReference>
<dbReference type="AlphaFoldDB" id="A0AAF1AZH3"/>
<dbReference type="InterPro" id="IPR051912">
    <property type="entry name" value="Alkylbase_DNA_Glycosylase/TA"/>
</dbReference>
<dbReference type="Proteomes" id="UP000077755">
    <property type="component" value="Chromosome 5"/>
</dbReference>
<evidence type="ECO:0000256" key="2">
    <source>
        <dbReference type="ARBA" id="ARBA00023204"/>
    </source>
</evidence>
<reference evidence="4" key="1">
    <citation type="journal article" date="2016" name="Nat. Genet.">
        <title>A high-quality carrot genome assembly provides new insights into carotenoid accumulation and asterid genome evolution.</title>
        <authorList>
            <person name="Iorizzo M."/>
            <person name="Ellison S."/>
            <person name="Senalik D."/>
            <person name="Zeng P."/>
            <person name="Satapoomin P."/>
            <person name="Huang J."/>
            <person name="Bowman M."/>
            <person name="Iovene M."/>
            <person name="Sanseverino W."/>
            <person name="Cavagnaro P."/>
            <person name="Yildiz M."/>
            <person name="Macko-Podgorni A."/>
            <person name="Moranska E."/>
            <person name="Grzebelus E."/>
            <person name="Grzebelus D."/>
            <person name="Ashrafi H."/>
            <person name="Zheng Z."/>
            <person name="Cheng S."/>
            <person name="Spooner D."/>
            <person name="Van Deynze A."/>
            <person name="Simon P."/>
        </authorList>
    </citation>
    <scope>NUCLEOTIDE SEQUENCE</scope>
    <source>
        <tissue evidence="4">Leaf</tissue>
    </source>
</reference>
<dbReference type="GO" id="GO:0032131">
    <property type="term" value="F:alkylated DNA binding"/>
    <property type="evidence" value="ECO:0007669"/>
    <property type="project" value="TreeGrafter"/>
</dbReference>
<evidence type="ECO:0000256" key="1">
    <source>
        <dbReference type="ARBA" id="ARBA00022763"/>
    </source>
</evidence>
<dbReference type="Gene3D" id="1.10.1670.40">
    <property type="match status" value="1"/>
</dbReference>
<evidence type="ECO:0008006" key="6">
    <source>
        <dbReference type="Google" id="ProtNLM"/>
    </source>
</evidence>
<protein>
    <recommendedName>
        <fullName evidence="6">HhH-GPD domain-containing protein</fullName>
    </recommendedName>
</protein>
<dbReference type="InterPro" id="IPR011257">
    <property type="entry name" value="DNA_glycosylase"/>
</dbReference>
<dbReference type="PANTHER" id="PTHR43003:SF5">
    <property type="entry name" value="DNA-3-METHYLADENINE GLYCOSYLASE"/>
    <property type="match status" value="1"/>
</dbReference>
<gene>
    <name evidence="4" type="ORF">DCAR_0519864</name>
</gene>
<name>A0AAF1AZH3_DAUCS</name>
<feature type="region of interest" description="Disordered" evidence="3">
    <location>
        <begin position="1"/>
        <end position="31"/>
    </location>
</feature>
<proteinExistence type="predicted"/>
<organism evidence="4 5">
    <name type="scientific">Daucus carota subsp. sativus</name>
    <name type="common">Carrot</name>
    <dbReference type="NCBI Taxonomy" id="79200"/>
    <lineage>
        <taxon>Eukaryota</taxon>
        <taxon>Viridiplantae</taxon>
        <taxon>Streptophyta</taxon>
        <taxon>Embryophyta</taxon>
        <taxon>Tracheophyta</taxon>
        <taxon>Spermatophyta</taxon>
        <taxon>Magnoliopsida</taxon>
        <taxon>eudicotyledons</taxon>
        <taxon>Gunneridae</taxon>
        <taxon>Pentapetalae</taxon>
        <taxon>asterids</taxon>
        <taxon>campanulids</taxon>
        <taxon>Apiales</taxon>
        <taxon>Apiaceae</taxon>
        <taxon>Apioideae</taxon>
        <taxon>Scandiceae</taxon>
        <taxon>Daucinae</taxon>
        <taxon>Daucus</taxon>
        <taxon>Daucus sect. Daucus</taxon>
    </lineage>
</organism>
<keyword evidence="5" id="KW-1185">Reference proteome</keyword>